<keyword evidence="2" id="KW-0732">Signal</keyword>
<evidence type="ECO:0000313" key="4">
    <source>
        <dbReference type="EMBL" id="CEJ85513.1"/>
    </source>
</evidence>
<evidence type="ECO:0000256" key="1">
    <source>
        <dbReference type="SAM" id="Phobius"/>
    </source>
</evidence>
<feature type="chain" id="PRO_5001990099" description="DUF7136 domain-containing protein" evidence="2">
    <location>
        <begin position="18"/>
        <end position="201"/>
    </location>
</feature>
<evidence type="ECO:0000313" key="5">
    <source>
        <dbReference type="Proteomes" id="UP000039046"/>
    </source>
</evidence>
<dbReference type="OrthoDB" id="4584730at2759"/>
<dbReference type="EMBL" id="CDHN01000002">
    <property type="protein sequence ID" value="CEJ85513.1"/>
    <property type="molecule type" value="Genomic_DNA"/>
</dbReference>
<reference evidence="4 5" key="1">
    <citation type="journal article" date="2015" name="Genome Announc.">
        <title>Draft Genome Sequence and Gene Annotation of the Entomopathogenic Fungus Verticillium hemipterigenum.</title>
        <authorList>
            <person name="Horn F."/>
            <person name="Habel A."/>
            <person name="Scharf D.H."/>
            <person name="Dworschak J."/>
            <person name="Brakhage A.A."/>
            <person name="Guthke R."/>
            <person name="Hertweck C."/>
            <person name="Linde J."/>
        </authorList>
    </citation>
    <scope>NUCLEOTIDE SEQUENCE [LARGE SCALE GENOMIC DNA]</scope>
</reference>
<dbReference type="Pfam" id="PF23584">
    <property type="entry name" value="DUF7136"/>
    <property type="match status" value="2"/>
</dbReference>
<dbReference type="Proteomes" id="UP000039046">
    <property type="component" value="Unassembled WGS sequence"/>
</dbReference>
<organism evidence="4 5">
    <name type="scientific">[Torrubiella] hemipterigena</name>
    <dbReference type="NCBI Taxonomy" id="1531966"/>
    <lineage>
        <taxon>Eukaryota</taxon>
        <taxon>Fungi</taxon>
        <taxon>Dikarya</taxon>
        <taxon>Ascomycota</taxon>
        <taxon>Pezizomycotina</taxon>
        <taxon>Sordariomycetes</taxon>
        <taxon>Hypocreomycetidae</taxon>
        <taxon>Hypocreales</taxon>
        <taxon>Clavicipitaceae</taxon>
        <taxon>Clavicipitaceae incertae sedis</taxon>
        <taxon>'Torrubiella' clade</taxon>
    </lineage>
</organism>
<feature type="transmembrane region" description="Helical" evidence="1">
    <location>
        <begin position="178"/>
        <end position="200"/>
    </location>
</feature>
<keyword evidence="1" id="KW-0812">Transmembrane</keyword>
<evidence type="ECO:0000256" key="2">
    <source>
        <dbReference type="SAM" id="SignalP"/>
    </source>
</evidence>
<evidence type="ECO:0000259" key="3">
    <source>
        <dbReference type="Pfam" id="PF23584"/>
    </source>
</evidence>
<accession>A0A0A1TCA9</accession>
<keyword evidence="1" id="KW-1133">Transmembrane helix</keyword>
<dbReference type="InterPro" id="IPR055560">
    <property type="entry name" value="DUF7136"/>
</dbReference>
<feature type="domain" description="DUF7136" evidence="3">
    <location>
        <begin position="71"/>
        <end position="174"/>
    </location>
</feature>
<gene>
    <name evidence="4" type="ORF">VHEMI03795</name>
</gene>
<dbReference type="AlphaFoldDB" id="A0A0A1TCA9"/>
<keyword evidence="1" id="KW-0472">Membrane</keyword>
<feature type="domain" description="DUF7136" evidence="3">
    <location>
        <begin position="35"/>
        <end position="60"/>
    </location>
</feature>
<keyword evidence="5" id="KW-1185">Reference proteome</keyword>
<protein>
    <recommendedName>
        <fullName evidence="3">DUF7136 domain-containing protein</fullName>
    </recommendedName>
</protein>
<name>A0A0A1TCA9_9HYPO</name>
<sequence length="201" mass="22237">MMNISILISLLVATVAGRLQSQYSFNGITYNTPEFNDTTEVDLIYPRNDTYHPQNLFPIIISQEVKATFDSYFTFSNASSNALSMSYFDDYQKSDHGAACEKEKSSKGVAFYLVDYLPVPIHRINSGLPYCAVLAEEEPTPDPCNLLLSQYDHVDFYKPIAEAECKQSRPVIDCGRKMSAAVLAAPAWAAAACIAVLVIVL</sequence>
<proteinExistence type="predicted"/>
<dbReference type="HOGENOM" id="CLU_1361275_0_0_1"/>
<feature type="signal peptide" evidence="2">
    <location>
        <begin position="1"/>
        <end position="17"/>
    </location>
</feature>